<comment type="catalytic activity">
    <reaction evidence="7 8">
        <text>[[Fe-S] cluster scaffold protein carrying a second [4Fe-4S](2+) cluster] + N(6)-octanoyl-L-lysyl-[protein] + 2 oxidized [2Fe-2S]-[ferredoxin] + 2 S-adenosyl-L-methionine + 4 H(+) = [[Fe-S] cluster scaffold protein] + N(6)-[(R)-dihydrolipoyl]-L-lysyl-[protein] + 4 Fe(3+) + 2 hydrogen sulfide + 2 5'-deoxyadenosine + 2 L-methionine + 2 reduced [2Fe-2S]-[ferredoxin]</text>
        <dbReference type="Rhea" id="RHEA:16585"/>
        <dbReference type="Rhea" id="RHEA-COMP:9928"/>
        <dbReference type="Rhea" id="RHEA-COMP:10000"/>
        <dbReference type="Rhea" id="RHEA-COMP:10001"/>
        <dbReference type="Rhea" id="RHEA-COMP:10475"/>
        <dbReference type="Rhea" id="RHEA-COMP:14568"/>
        <dbReference type="Rhea" id="RHEA-COMP:14569"/>
        <dbReference type="ChEBI" id="CHEBI:15378"/>
        <dbReference type="ChEBI" id="CHEBI:17319"/>
        <dbReference type="ChEBI" id="CHEBI:29034"/>
        <dbReference type="ChEBI" id="CHEBI:29919"/>
        <dbReference type="ChEBI" id="CHEBI:33722"/>
        <dbReference type="ChEBI" id="CHEBI:33737"/>
        <dbReference type="ChEBI" id="CHEBI:33738"/>
        <dbReference type="ChEBI" id="CHEBI:57844"/>
        <dbReference type="ChEBI" id="CHEBI:59789"/>
        <dbReference type="ChEBI" id="CHEBI:78809"/>
        <dbReference type="ChEBI" id="CHEBI:83100"/>
        <dbReference type="EC" id="2.8.1.8"/>
    </reaction>
</comment>
<dbReference type="EMBL" id="FZMP01000044">
    <property type="protein sequence ID" value="SNQ59856.1"/>
    <property type="molecule type" value="Genomic_DNA"/>
</dbReference>
<evidence type="ECO:0000256" key="3">
    <source>
        <dbReference type="ARBA" id="ARBA00022691"/>
    </source>
</evidence>
<reference evidence="11" key="1">
    <citation type="submission" date="2017-06" db="EMBL/GenBank/DDBJ databases">
        <authorList>
            <person name="Cremers G."/>
        </authorList>
    </citation>
    <scope>NUCLEOTIDE SEQUENCE [LARGE SCALE GENOMIC DNA]</scope>
</reference>
<dbReference type="PANTHER" id="PTHR10949">
    <property type="entry name" value="LIPOYL SYNTHASE"/>
    <property type="match status" value="1"/>
</dbReference>
<evidence type="ECO:0000256" key="1">
    <source>
        <dbReference type="ARBA" id="ARBA00022485"/>
    </source>
</evidence>
<keyword evidence="8" id="KW-0963">Cytoplasm</keyword>
<dbReference type="NCBIfam" id="NF004019">
    <property type="entry name" value="PRK05481.1"/>
    <property type="match status" value="1"/>
</dbReference>
<dbReference type="SMART" id="SM00729">
    <property type="entry name" value="Elp3"/>
    <property type="match status" value="1"/>
</dbReference>
<name>A0A284VKN9_9EURY</name>
<dbReference type="PROSITE" id="PS51918">
    <property type="entry name" value="RADICAL_SAM"/>
    <property type="match status" value="1"/>
</dbReference>
<comment type="function">
    <text evidence="8">Catalyzes the radical-mediated insertion of two sulfur atoms into the C-6 and C-8 positions of the octanoyl moiety bound to the lipoyl domains of lipoate-dependent enzymes, thereby converting the octanoylated domains into lipoylated derivatives.</text>
</comment>
<comment type="pathway">
    <text evidence="8">Protein modification; protein lipoylation via endogenous pathway; protein N(6)-(lipoyl)lysine from octanoyl-[acyl-carrier-protein]: step 2/2.</text>
</comment>
<keyword evidence="6 8" id="KW-0411">Iron-sulfur</keyword>
<dbReference type="Pfam" id="PF16881">
    <property type="entry name" value="LIAS_N"/>
    <property type="match status" value="1"/>
</dbReference>
<dbReference type="InterPro" id="IPR031691">
    <property type="entry name" value="LIAS_N"/>
</dbReference>
<sequence>MTKPEWLKTRPPAGAKFLTLKSALNEHGLNTVCTGARCPNVGECWSRGTATFMIMGSVCTRNCRFCAVDKGKHGEPLDHSEPSRIAQAVKETGLRYVVLTSVDRDDLPDGGAGHFSDCIGAIKDINKDLIVEALIPDFQGDMECLRKVIEAHPDVVGHNIETTEEFQAVARDKKAGYRLSMDVLGNAKKMAPSIYTKSSLMLGLGETEEMVLRTMEELKNAEVDILTLGQYLRPTVRQLEVKEFIPPERFAYYKEKALEMGFLSVISGPLVRSSYMADFIVEGFSKG</sequence>
<dbReference type="Proteomes" id="UP000218615">
    <property type="component" value="Unassembled WGS sequence"/>
</dbReference>
<dbReference type="Pfam" id="PF04055">
    <property type="entry name" value="Radical_SAM"/>
    <property type="match status" value="1"/>
</dbReference>
<keyword evidence="2 8" id="KW-0808">Transferase</keyword>
<dbReference type="AlphaFoldDB" id="A0A284VKN9"/>
<comment type="cofactor">
    <cofactor evidence="8">
        <name>[4Fe-4S] cluster</name>
        <dbReference type="ChEBI" id="CHEBI:49883"/>
    </cofactor>
    <text evidence="8">Binds 2 [4Fe-4S] clusters per subunit. One cluster is coordinated with 3 cysteines and an exchangeable S-adenosyl-L-methionine.</text>
</comment>
<keyword evidence="3 8" id="KW-0949">S-adenosyl-L-methionine</keyword>
<keyword evidence="5 8" id="KW-0408">Iron</keyword>
<proteinExistence type="inferred from homology"/>
<protein>
    <recommendedName>
        <fullName evidence="8">Lipoyl synthase</fullName>
        <ecNumber evidence="8">2.8.1.8</ecNumber>
    </recommendedName>
    <alternativeName>
        <fullName evidence="8">Lip-syn</fullName>
        <shortName evidence="8">LS</shortName>
    </alternativeName>
    <alternativeName>
        <fullName evidence="8">Lipoate synthase</fullName>
    </alternativeName>
    <alternativeName>
        <fullName evidence="8">Lipoic acid synthase</fullName>
    </alternativeName>
    <alternativeName>
        <fullName evidence="8">Sulfur insertion protein LipA</fullName>
    </alternativeName>
</protein>
<feature type="binding site" evidence="8">
    <location>
        <position position="66"/>
    </location>
    <ligand>
        <name>[4Fe-4S] cluster</name>
        <dbReference type="ChEBI" id="CHEBI:49883"/>
        <label>2</label>
        <note>4Fe-4S-S-AdoMet</note>
    </ligand>
</feature>
<dbReference type="InterPro" id="IPR007197">
    <property type="entry name" value="rSAM"/>
</dbReference>
<keyword evidence="1 8" id="KW-0004">4Fe-4S</keyword>
<dbReference type="GO" id="GO:0009249">
    <property type="term" value="P:protein lipoylation"/>
    <property type="evidence" value="ECO:0007669"/>
    <property type="project" value="UniProtKB-UniRule"/>
</dbReference>
<evidence type="ECO:0000313" key="10">
    <source>
        <dbReference type="EMBL" id="SNQ59856.1"/>
    </source>
</evidence>
<evidence type="ECO:0000256" key="5">
    <source>
        <dbReference type="ARBA" id="ARBA00023004"/>
    </source>
</evidence>
<dbReference type="InterPro" id="IPR003698">
    <property type="entry name" value="Lipoyl_synth"/>
</dbReference>
<dbReference type="GO" id="GO:0016992">
    <property type="term" value="F:lipoate synthase activity"/>
    <property type="evidence" value="ECO:0007669"/>
    <property type="project" value="UniProtKB-UniRule"/>
</dbReference>
<feature type="binding site" evidence="8">
    <location>
        <position position="63"/>
    </location>
    <ligand>
        <name>[4Fe-4S] cluster</name>
        <dbReference type="ChEBI" id="CHEBI:49883"/>
        <label>2</label>
        <note>4Fe-4S-S-AdoMet</note>
    </ligand>
</feature>
<dbReference type="HAMAP" id="MF_00206">
    <property type="entry name" value="Lipoyl_synth"/>
    <property type="match status" value="1"/>
</dbReference>
<dbReference type="SFLD" id="SFLDG01058">
    <property type="entry name" value="lipoyl_synthase_like"/>
    <property type="match status" value="1"/>
</dbReference>
<feature type="binding site" evidence="8">
    <location>
        <position position="274"/>
    </location>
    <ligand>
        <name>[4Fe-4S] cluster</name>
        <dbReference type="ChEBI" id="CHEBI:49883"/>
        <label>1</label>
    </ligand>
</feature>
<feature type="binding site" evidence="8">
    <location>
        <position position="59"/>
    </location>
    <ligand>
        <name>[4Fe-4S] cluster</name>
        <dbReference type="ChEBI" id="CHEBI:49883"/>
        <label>2</label>
        <note>4Fe-4S-S-AdoMet</note>
    </ligand>
</feature>
<dbReference type="NCBIfam" id="NF009544">
    <property type="entry name" value="PRK12928.1"/>
    <property type="match status" value="1"/>
</dbReference>
<keyword evidence="4 8" id="KW-0479">Metal-binding</keyword>
<dbReference type="RefSeq" id="WP_096204155.1">
    <property type="nucleotide sequence ID" value="NZ_FZMP01000044.1"/>
</dbReference>
<feature type="binding site" evidence="8">
    <location>
        <position position="44"/>
    </location>
    <ligand>
        <name>[4Fe-4S] cluster</name>
        <dbReference type="ChEBI" id="CHEBI:49883"/>
        <label>1</label>
    </ligand>
</feature>
<evidence type="ECO:0000259" key="9">
    <source>
        <dbReference type="PROSITE" id="PS51918"/>
    </source>
</evidence>
<dbReference type="NCBIfam" id="TIGR00510">
    <property type="entry name" value="lipA"/>
    <property type="match status" value="1"/>
</dbReference>
<dbReference type="GO" id="GO:0005737">
    <property type="term" value="C:cytoplasm"/>
    <property type="evidence" value="ECO:0007669"/>
    <property type="project" value="UniProtKB-SubCell"/>
</dbReference>
<evidence type="ECO:0000256" key="4">
    <source>
        <dbReference type="ARBA" id="ARBA00022723"/>
    </source>
</evidence>
<keyword evidence="11" id="KW-1185">Reference proteome</keyword>
<feature type="domain" description="Radical SAM core" evidence="9">
    <location>
        <begin position="45"/>
        <end position="263"/>
    </location>
</feature>
<dbReference type="PANTHER" id="PTHR10949:SF0">
    <property type="entry name" value="LIPOYL SYNTHASE, MITOCHONDRIAL"/>
    <property type="match status" value="1"/>
</dbReference>
<evidence type="ECO:0000256" key="6">
    <source>
        <dbReference type="ARBA" id="ARBA00023014"/>
    </source>
</evidence>
<dbReference type="GO" id="GO:0046872">
    <property type="term" value="F:metal ion binding"/>
    <property type="evidence" value="ECO:0007669"/>
    <property type="project" value="UniProtKB-KW"/>
</dbReference>
<organism evidence="10 11">
    <name type="scientific">Candidatus Methanoperedens nitratireducens</name>
    <dbReference type="NCBI Taxonomy" id="1392998"/>
    <lineage>
        <taxon>Archaea</taxon>
        <taxon>Methanobacteriati</taxon>
        <taxon>Methanobacteriota</taxon>
        <taxon>Stenosarchaea group</taxon>
        <taxon>Methanomicrobia</taxon>
        <taxon>Methanosarcinales</taxon>
        <taxon>ANME-2 cluster</taxon>
        <taxon>Candidatus Methanoperedentaceae</taxon>
        <taxon>Candidatus Methanoperedens</taxon>
    </lineage>
</organism>
<evidence type="ECO:0000256" key="2">
    <source>
        <dbReference type="ARBA" id="ARBA00022679"/>
    </source>
</evidence>
<evidence type="ECO:0000256" key="8">
    <source>
        <dbReference type="HAMAP-Rule" id="MF_00206"/>
    </source>
</evidence>
<comment type="similarity">
    <text evidence="8">Belongs to the radical SAM superfamily. Lipoyl synthase family.</text>
</comment>
<dbReference type="CDD" id="cd01335">
    <property type="entry name" value="Radical_SAM"/>
    <property type="match status" value="1"/>
</dbReference>
<dbReference type="InterPro" id="IPR058240">
    <property type="entry name" value="rSAM_sf"/>
</dbReference>
<dbReference type="InterPro" id="IPR013785">
    <property type="entry name" value="Aldolase_TIM"/>
</dbReference>
<accession>A0A284VKN9</accession>
<dbReference type="SFLD" id="SFLDS00029">
    <property type="entry name" value="Radical_SAM"/>
    <property type="match status" value="1"/>
</dbReference>
<gene>
    <name evidence="8 10" type="primary">lipA</name>
    <name evidence="10" type="ORF">MNV_1380043</name>
</gene>
<dbReference type="PIRSF" id="PIRSF005963">
    <property type="entry name" value="Lipoyl_synth"/>
    <property type="match status" value="1"/>
</dbReference>
<dbReference type="EC" id="2.8.1.8" evidence="8"/>
<evidence type="ECO:0000313" key="11">
    <source>
        <dbReference type="Proteomes" id="UP000218615"/>
    </source>
</evidence>
<dbReference type="InterPro" id="IPR006638">
    <property type="entry name" value="Elp3/MiaA/NifB-like_rSAM"/>
</dbReference>
<dbReference type="SUPFAM" id="SSF102114">
    <property type="entry name" value="Radical SAM enzymes"/>
    <property type="match status" value="1"/>
</dbReference>
<feature type="binding site" evidence="8">
    <location>
        <position position="33"/>
    </location>
    <ligand>
        <name>[4Fe-4S] cluster</name>
        <dbReference type="ChEBI" id="CHEBI:49883"/>
        <label>1</label>
    </ligand>
</feature>
<dbReference type="Gene3D" id="3.20.20.70">
    <property type="entry name" value="Aldolase class I"/>
    <property type="match status" value="1"/>
</dbReference>
<dbReference type="SFLD" id="SFLDF00271">
    <property type="entry name" value="lipoyl_synthase"/>
    <property type="match status" value="1"/>
</dbReference>
<dbReference type="UniPathway" id="UPA00538">
    <property type="reaction ID" value="UER00593"/>
</dbReference>
<dbReference type="OrthoDB" id="145957at2157"/>
<dbReference type="GO" id="GO:0051539">
    <property type="term" value="F:4 iron, 4 sulfur cluster binding"/>
    <property type="evidence" value="ECO:0007669"/>
    <property type="project" value="UniProtKB-UniRule"/>
</dbReference>
<comment type="subcellular location">
    <subcellularLocation>
        <location evidence="8">Cytoplasm</location>
    </subcellularLocation>
</comment>
<evidence type="ECO:0000256" key="7">
    <source>
        <dbReference type="ARBA" id="ARBA00047326"/>
    </source>
</evidence>
<feature type="binding site" evidence="8">
    <location>
        <position position="38"/>
    </location>
    <ligand>
        <name>[4Fe-4S] cluster</name>
        <dbReference type="ChEBI" id="CHEBI:49883"/>
        <label>1</label>
    </ligand>
</feature>